<sequence length="231" mass="24214">MKLHLSGKTAVITGGAQDIGKAMAKAFAAEGCHVAVCDNGAVCDFASDVSAAYGTLDVWINNAGILFPKPVLGQELSDFERVIRVNLSSVFNGTQAAGKEMQKSGGGVIINSASFAGILPTAYRCSYAASKAGIIAFTKETAAELAPHQIRVVAIAPGMVEIGMMAERLKGPEREEILSRIAMRRCAKPEEVAELAVFLASDAASYLTGSVYEIAGGQNCIQDIMKPWGLA</sequence>
<dbReference type="CDD" id="cd05233">
    <property type="entry name" value="SDR_c"/>
    <property type="match status" value="1"/>
</dbReference>
<proteinExistence type="inferred from homology"/>
<dbReference type="EMBL" id="DXBC01000100">
    <property type="protein sequence ID" value="HIZ79404.1"/>
    <property type="molecule type" value="Genomic_DNA"/>
</dbReference>
<dbReference type="PANTHER" id="PTHR42760">
    <property type="entry name" value="SHORT-CHAIN DEHYDROGENASES/REDUCTASES FAMILY MEMBER"/>
    <property type="match status" value="1"/>
</dbReference>
<dbReference type="PRINTS" id="PR00080">
    <property type="entry name" value="SDRFAMILY"/>
</dbReference>
<dbReference type="FunFam" id="3.40.50.720:FF:000084">
    <property type="entry name" value="Short-chain dehydrogenase reductase"/>
    <property type="match status" value="1"/>
</dbReference>
<dbReference type="Proteomes" id="UP000824101">
    <property type="component" value="Unassembled WGS sequence"/>
</dbReference>
<comment type="similarity">
    <text evidence="1">Belongs to the short-chain dehydrogenases/reductases (SDR) family.</text>
</comment>
<protein>
    <submittedName>
        <fullName evidence="3">SDR family oxidoreductase</fullName>
    </submittedName>
</protein>
<accession>A0A9D2K716</accession>
<dbReference type="InterPro" id="IPR020904">
    <property type="entry name" value="Sc_DH/Rdtase_CS"/>
</dbReference>
<evidence type="ECO:0000256" key="1">
    <source>
        <dbReference type="ARBA" id="ARBA00006484"/>
    </source>
</evidence>
<comment type="caution">
    <text evidence="3">The sequence shown here is derived from an EMBL/GenBank/DDBJ whole genome shotgun (WGS) entry which is preliminary data.</text>
</comment>
<dbReference type="GO" id="GO:0008206">
    <property type="term" value="P:bile acid metabolic process"/>
    <property type="evidence" value="ECO:0007669"/>
    <property type="project" value="UniProtKB-ARBA"/>
</dbReference>
<gene>
    <name evidence="3" type="ORF">IAA17_06410</name>
</gene>
<evidence type="ECO:0000256" key="2">
    <source>
        <dbReference type="ARBA" id="ARBA00023002"/>
    </source>
</evidence>
<dbReference type="InterPro" id="IPR036291">
    <property type="entry name" value="NAD(P)-bd_dom_sf"/>
</dbReference>
<name>A0A9D2K716_9FIRM</name>
<dbReference type="AlphaFoldDB" id="A0A9D2K716"/>
<reference evidence="3" key="2">
    <citation type="submission" date="2021-04" db="EMBL/GenBank/DDBJ databases">
        <authorList>
            <person name="Gilroy R."/>
        </authorList>
    </citation>
    <scope>NUCLEOTIDE SEQUENCE</scope>
    <source>
        <strain evidence="3">ChiBcec1-1093</strain>
    </source>
</reference>
<dbReference type="PRINTS" id="PR00081">
    <property type="entry name" value="GDHRDH"/>
</dbReference>
<dbReference type="PROSITE" id="PS00061">
    <property type="entry name" value="ADH_SHORT"/>
    <property type="match status" value="1"/>
</dbReference>
<reference evidence="3" key="1">
    <citation type="journal article" date="2021" name="PeerJ">
        <title>Extensive microbial diversity within the chicken gut microbiome revealed by metagenomics and culture.</title>
        <authorList>
            <person name="Gilroy R."/>
            <person name="Ravi A."/>
            <person name="Getino M."/>
            <person name="Pursley I."/>
            <person name="Horton D.L."/>
            <person name="Alikhan N.F."/>
            <person name="Baker D."/>
            <person name="Gharbi K."/>
            <person name="Hall N."/>
            <person name="Watson M."/>
            <person name="Adriaenssens E.M."/>
            <person name="Foster-Nyarko E."/>
            <person name="Jarju S."/>
            <person name="Secka A."/>
            <person name="Antonio M."/>
            <person name="Oren A."/>
            <person name="Chaudhuri R.R."/>
            <person name="La Ragione R."/>
            <person name="Hildebrand F."/>
            <person name="Pallen M.J."/>
        </authorList>
    </citation>
    <scope>NUCLEOTIDE SEQUENCE</scope>
    <source>
        <strain evidence="3">ChiBcec1-1093</strain>
    </source>
</reference>
<dbReference type="InterPro" id="IPR002347">
    <property type="entry name" value="SDR_fam"/>
</dbReference>
<dbReference type="GO" id="GO:0016616">
    <property type="term" value="F:oxidoreductase activity, acting on the CH-OH group of donors, NAD or NADP as acceptor"/>
    <property type="evidence" value="ECO:0007669"/>
    <property type="project" value="TreeGrafter"/>
</dbReference>
<evidence type="ECO:0000313" key="4">
    <source>
        <dbReference type="Proteomes" id="UP000824101"/>
    </source>
</evidence>
<dbReference type="SUPFAM" id="SSF51735">
    <property type="entry name" value="NAD(P)-binding Rossmann-fold domains"/>
    <property type="match status" value="1"/>
</dbReference>
<evidence type="ECO:0000313" key="3">
    <source>
        <dbReference type="EMBL" id="HIZ79404.1"/>
    </source>
</evidence>
<dbReference type="Pfam" id="PF13561">
    <property type="entry name" value="adh_short_C2"/>
    <property type="match status" value="1"/>
</dbReference>
<keyword evidence="2" id="KW-0560">Oxidoreductase</keyword>
<organism evidence="3 4">
    <name type="scientific">Candidatus Lachnoclostridium stercorigallinarum</name>
    <dbReference type="NCBI Taxonomy" id="2838634"/>
    <lineage>
        <taxon>Bacteria</taxon>
        <taxon>Bacillati</taxon>
        <taxon>Bacillota</taxon>
        <taxon>Clostridia</taxon>
        <taxon>Lachnospirales</taxon>
        <taxon>Lachnospiraceae</taxon>
    </lineage>
</organism>
<dbReference type="Gene3D" id="3.40.50.720">
    <property type="entry name" value="NAD(P)-binding Rossmann-like Domain"/>
    <property type="match status" value="1"/>
</dbReference>